<evidence type="ECO:0000313" key="2">
    <source>
        <dbReference type="Proteomes" id="UP000182444"/>
    </source>
</evidence>
<sequence length="154" mass="17090">MNDSRPSVQVGGVALVPCCCPPHQYVLVFKVYIVDLLVDVASPTDTAIQVTKRRKKNIMSVFLPNFNQVEVLIDHLGSSYLHCLCSVTFSFARSFSHPNPATLTCKYHSQPSLLSHVRVSESGKNSPNFSKLNLLGEPWSVLEIGASFLHSFKR</sequence>
<name>A0A1D8NDZ6_YARLL</name>
<dbReference type="EMBL" id="CP017556">
    <property type="protein sequence ID" value="AOW03872.1"/>
    <property type="molecule type" value="Genomic_DNA"/>
</dbReference>
<dbReference type="VEuPathDB" id="FungiDB:YALI1_D12940g"/>
<protein>
    <submittedName>
        <fullName evidence="1">Uncharacterized protein</fullName>
    </submittedName>
</protein>
<gene>
    <name evidence="1" type="ORF">YALI1_D12940g</name>
</gene>
<accession>A0A1D8NDZ6</accession>
<proteinExistence type="predicted"/>
<dbReference type="Proteomes" id="UP000182444">
    <property type="component" value="Chromosome 1D"/>
</dbReference>
<organism evidence="1 2">
    <name type="scientific">Yarrowia lipolytica</name>
    <name type="common">Candida lipolytica</name>
    <dbReference type="NCBI Taxonomy" id="4952"/>
    <lineage>
        <taxon>Eukaryota</taxon>
        <taxon>Fungi</taxon>
        <taxon>Dikarya</taxon>
        <taxon>Ascomycota</taxon>
        <taxon>Saccharomycotina</taxon>
        <taxon>Dipodascomycetes</taxon>
        <taxon>Dipodascales</taxon>
        <taxon>Dipodascales incertae sedis</taxon>
        <taxon>Yarrowia</taxon>
    </lineage>
</organism>
<dbReference type="AlphaFoldDB" id="A0A1D8NDZ6"/>
<evidence type="ECO:0000313" key="1">
    <source>
        <dbReference type="EMBL" id="AOW03872.1"/>
    </source>
</evidence>
<dbReference type="GeneID" id="94583285"/>
<dbReference type="RefSeq" id="XP_068138772.1">
    <property type="nucleotide sequence ID" value="XM_068282671.1"/>
</dbReference>
<reference evidence="1 2" key="1">
    <citation type="journal article" date="2016" name="PLoS ONE">
        <title>Sequence Assembly of Yarrowia lipolytica Strain W29/CLIB89 Shows Transposable Element Diversity.</title>
        <authorList>
            <person name="Magnan C."/>
            <person name="Yu J."/>
            <person name="Chang I."/>
            <person name="Jahn E."/>
            <person name="Kanomata Y."/>
            <person name="Wu J."/>
            <person name="Zeller M."/>
            <person name="Oakes M."/>
            <person name="Baldi P."/>
            <person name="Sandmeyer S."/>
        </authorList>
    </citation>
    <scope>NUCLEOTIDE SEQUENCE [LARGE SCALE GENOMIC DNA]</scope>
    <source>
        <strain evidence="2">CLIB89(W29)</strain>
    </source>
</reference>